<protein>
    <submittedName>
        <fullName evidence="1">Uncharacterized protein</fullName>
    </submittedName>
</protein>
<dbReference type="GeneID" id="7018648"/>
<dbReference type="EMBL" id="CP000855">
    <property type="protein sequence ID" value="ACJ17099.1"/>
    <property type="molecule type" value="Genomic_DNA"/>
</dbReference>
<dbReference type="HOGENOM" id="CLU_2285187_0_0_2"/>
<reference evidence="1 2" key="1">
    <citation type="journal article" date="2008" name="J. Bacteriol.">
        <title>The complete genome sequence of Thermococcus onnurineus NA1 reveals a mixed heterotrophic and carboxydotrophic metabolism.</title>
        <authorList>
            <person name="Lee H.S."/>
            <person name="Kang S.G."/>
            <person name="Bae S.S."/>
            <person name="Lim J.K."/>
            <person name="Cho Y."/>
            <person name="Kim Y.J."/>
            <person name="Jeon J.H."/>
            <person name="Cha S.S."/>
            <person name="Kwon K.K."/>
            <person name="Kim H.T."/>
            <person name="Park C.J."/>
            <person name="Lee H.W."/>
            <person name="Kim S.I."/>
            <person name="Chun J."/>
            <person name="Colwell R.R."/>
            <person name="Kim S.J."/>
            <person name="Lee J.H."/>
        </authorList>
    </citation>
    <scope>NUCLEOTIDE SEQUENCE [LARGE SCALE GENOMIC DNA]</scope>
    <source>
        <strain evidence="1 2">NA1</strain>
    </source>
</reference>
<dbReference type="STRING" id="523850.TON_1609"/>
<evidence type="ECO:0000313" key="1">
    <source>
        <dbReference type="EMBL" id="ACJ17099.1"/>
    </source>
</evidence>
<proteinExistence type="predicted"/>
<dbReference type="OrthoDB" id="85230at2157"/>
<gene>
    <name evidence="1" type="ordered locus">TON_1609</name>
</gene>
<keyword evidence="2" id="KW-1185">Reference proteome</keyword>
<dbReference type="RefSeq" id="WP_012572571.1">
    <property type="nucleotide sequence ID" value="NC_011529.1"/>
</dbReference>
<organism evidence="1 2">
    <name type="scientific">Thermococcus onnurineus (strain NA1)</name>
    <dbReference type="NCBI Taxonomy" id="523850"/>
    <lineage>
        <taxon>Archaea</taxon>
        <taxon>Methanobacteriati</taxon>
        <taxon>Methanobacteriota</taxon>
        <taxon>Thermococci</taxon>
        <taxon>Thermococcales</taxon>
        <taxon>Thermococcaceae</taxon>
        <taxon>Thermococcus</taxon>
    </lineage>
</organism>
<accession>B6YUB4</accession>
<name>B6YUB4_THEON</name>
<dbReference type="Proteomes" id="UP000002727">
    <property type="component" value="Chromosome"/>
</dbReference>
<sequence length="101" mass="12194">MDWKRGLREEGFLELDGFRVELTLDDTFMDLDYIPRIIVYDYENEKWHVLRNAVPKGRTLEENWDNAVRVFERIVRGEEEPQFGERGVKERFLKDLKFLGV</sequence>
<evidence type="ECO:0000313" key="2">
    <source>
        <dbReference type="Proteomes" id="UP000002727"/>
    </source>
</evidence>
<dbReference type="PATRIC" id="fig|523850.10.peg.1623"/>
<dbReference type="AlphaFoldDB" id="B6YUB4"/>
<dbReference type="eggNOG" id="arCOG07107">
    <property type="taxonomic scope" value="Archaea"/>
</dbReference>
<dbReference type="KEGG" id="ton:TON_1609"/>